<name>A0A2T4J971_FUSBL</name>
<dbReference type="GO" id="GO:0009007">
    <property type="term" value="F:site-specific DNA-methyltransferase (adenine-specific) activity"/>
    <property type="evidence" value="ECO:0007669"/>
    <property type="project" value="UniProtKB-EC"/>
</dbReference>
<accession>A0A2T4J971</accession>
<dbReference type="CDD" id="cd02440">
    <property type="entry name" value="AdoMet_MTases"/>
    <property type="match status" value="1"/>
</dbReference>
<keyword evidence="3" id="KW-0808">Transferase</keyword>
<evidence type="ECO:0000256" key="2">
    <source>
        <dbReference type="ARBA" id="ARBA00022603"/>
    </source>
</evidence>
<keyword evidence="7" id="KW-0540">Nuclease</keyword>
<protein>
    <recommendedName>
        <fullName evidence="1">site-specific DNA-methyltransferase (adenine-specific)</fullName>
        <ecNumber evidence="1">2.1.1.72</ecNumber>
    </recommendedName>
</protein>
<organism evidence="7 8">
    <name type="scientific">Fuscovulum blasticum DSM 2131</name>
    <dbReference type="NCBI Taxonomy" id="1188250"/>
    <lineage>
        <taxon>Bacteria</taxon>
        <taxon>Pseudomonadati</taxon>
        <taxon>Pseudomonadota</taxon>
        <taxon>Alphaproteobacteria</taxon>
        <taxon>Rhodobacterales</taxon>
        <taxon>Paracoccaceae</taxon>
        <taxon>Pseudogemmobacter</taxon>
    </lineage>
</organism>
<dbReference type="EC" id="2.1.1.72" evidence="1"/>
<dbReference type="InterPro" id="IPR050953">
    <property type="entry name" value="N4_N6_ade-DNA_methylase"/>
</dbReference>
<dbReference type="SUPFAM" id="SSF53335">
    <property type="entry name" value="S-adenosyl-L-methionine-dependent methyltransferases"/>
    <property type="match status" value="1"/>
</dbReference>
<evidence type="ECO:0000313" key="7">
    <source>
        <dbReference type="EMBL" id="PTE14455.1"/>
    </source>
</evidence>
<evidence type="ECO:0000259" key="6">
    <source>
        <dbReference type="Pfam" id="PF07669"/>
    </source>
</evidence>
<evidence type="ECO:0000256" key="4">
    <source>
        <dbReference type="ARBA" id="ARBA00022691"/>
    </source>
</evidence>
<sequence>MREGLAYQCSPCVRRSVLHVWDNSSPLADRAKGFWYAKKHARQLYKGAITHIQSEGGKWICLRLVRSGTLKRSDVSLLRTIKEQDNPVTEAVRFTKRYGDVGKAKSDGATYTPRALADFVAARILATADLASGRAIRVLDPAIGHGELLLALLDRIDGPVEVFGFETDHLALAEARRRLSREHPQAALNLRLGSFLDHVLDDFTDGLFGSPERYHIIIANPPYVRTQIMGADRAQQLAQQFGLTGRVDLYHAFLLGMATVLAPEGAAGFIVSNRFMTTKGGASARAEMMTGLRLREVYDLGDTKLFDAAVLPAVLIARGAGVEAAAPSFLTIYQTKDEPAHTAADPIEALGKQGAVAVPDGRTFLVQHGTLDTGGDPAGVWRLASAGVESWLATVERHTWGTFRDIGKIRVGIKTCADKVFLPKKWERELELHRPLTTHHNARRFRPEPHNRLVLYPHHAVDGKKQAVDLSQYPASLTYLEQHRRTLEDRSYVIEAGRQWYEIWVPQNPADWPGPKLVFRDISEQPTFWMDLEGTVVNGDCYWLTGDEDLLWLAVGVANSTFIERFYDLRFNNKLYAGRRRFITQYVEQFPLPDPASSGAREIVTACRDLYARMADGPDPALEQRIDRMVWAAFGLPVEEV</sequence>
<dbReference type="GO" id="GO:0006304">
    <property type="term" value="P:DNA modification"/>
    <property type="evidence" value="ECO:0007669"/>
    <property type="project" value="InterPro"/>
</dbReference>
<dbReference type="Proteomes" id="UP000241362">
    <property type="component" value="Unassembled WGS sequence"/>
</dbReference>
<evidence type="ECO:0000256" key="1">
    <source>
        <dbReference type="ARBA" id="ARBA00011900"/>
    </source>
</evidence>
<keyword evidence="7" id="KW-0378">Hydrolase</keyword>
<evidence type="ECO:0000256" key="5">
    <source>
        <dbReference type="ARBA" id="ARBA00047942"/>
    </source>
</evidence>
<evidence type="ECO:0000313" key="8">
    <source>
        <dbReference type="Proteomes" id="UP000241362"/>
    </source>
</evidence>
<dbReference type="InterPro" id="IPR011639">
    <property type="entry name" value="MethylTrfase_TaqI-like_dom"/>
</dbReference>
<reference evidence="7 8" key="1">
    <citation type="submission" date="2018-03" db="EMBL/GenBank/DDBJ databases">
        <title>Rhodobacter blasticus.</title>
        <authorList>
            <person name="Meyer T.E."/>
            <person name="Miller S."/>
            <person name="Lodha T."/>
            <person name="Gandham S."/>
            <person name="Chintalapati S."/>
            <person name="Chintalapati V.R."/>
        </authorList>
    </citation>
    <scope>NUCLEOTIDE SEQUENCE [LARGE SCALE GENOMIC DNA]</scope>
    <source>
        <strain evidence="7 8">DSM 2131</strain>
    </source>
</reference>
<dbReference type="InterPro" id="IPR002052">
    <property type="entry name" value="DNA_methylase_N6_adenine_CS"/>
</dbReference>
<keyword evidence="4" id="KW-0949">S-adenosyl-L-methionine</keyword>
<gene>
    <name evidence="7" type="ORF">C5F44_08710</name>
</gene>
<dbReference type="InterPro" id="IPR029063">
    <property type="entry name" value="SAM-dependent_MTases_sf"/>
</dbReference>
<dbReference type="Pfam" id="PF07669">
    <property type="entry name" value="Eco57I"/>
    <property type="match status" value="1"/>
</dbReference>
<proteinExistence type="predicted"/>
<keyword evidence="2" id="KW-0489">Methyltransferase</keyword>
<dbReference type="EMBL" id="PZKE01000007">
    <property type="protein sequence ID" value="PTE14455.1"/>
    <property type="molecule type" value="Genomic_DNA"/>
</dbReference>
<keyword evidence="7" id="KW-0255">Endonuclease</keyword>
<evidence type="ECO:0000256" key="3">
    <source>
        <dbReference type="ARBA" id="ARBA00022679"/>
    </source>
</evidence>
<dbReference type="PRINTS" id="PR00507">
    <property type="entry name" value="N12N6MTFRASE"/>
</dbReference>
<dbReference type="GO" id="GO:0032259">
    <property type="term" value="P:methylation"/>
    <property type="evidence" value="ECO:0007669"/>
    <property type="project" value="UniProtKB-KW"/>
</dbReference>
<dbReference type="GO" id="GO:0004519">
    <property type="term" value="F:endonuclease activity"/>
    <property type="evidence" value="ECO:0007669"/>
    <property type="project" value="UniProtKB-KW"/>
</dbReference>
<dbReference type="GO" id="GO:0003676">
    <property type="term" value="F:nucleic acid binding"/>
    <property type="evidence" value="ECO:0007669"/>
    <property type="project" value="InterPro"/>
</dbReference>
<dbReference type="PROSITE" id="PS00092">
    <property type="entry name" value="N6_MTASE"/>
    <property type="match status" value="1"/>
</dbReference>
<dbReference type="PANTHER" id="PTHR33841:SF1">
    <property type="entry name" value="DNA METHYLTRANSFERASE A"/>
    <property type="match status" value="1"/>
</dbReference>
<keyword evidence="8" id="KW-1185">Reference proteome</keyword>
<dbReference type="PANTHER" id="PTHR33841">
    <property type="entry name" value="DNA METHYLTRANSFERASE YEEA-RELATED"/>
    <property type="match status" value="1"/>
</dbReference>
<dbReference type="RefSeq" id="WP_107673145.1">
    <property type="nucleotide sequence ID" value="NZ_PZKE01000007.1"/>
</dbReference>
<comment type="caution">
    <text evidence="7">The sequence shown here is derived from an EMBL/GenBank/DDBJ whole genome shotgun (WGS) entry which is preliminary data.</text>
</comment>
<dbReference type="Gene3D" id="3.40.50.150">
    <property type="entry name" value="Vaccinia Virus protein VP39"/>
    <property type="match status" value="1"/>
</dbReference>
<comment type="catalytic activity">
    <reaction evidence="5">
        <text>a 2'-deoxyadenosine in DNA + S-adenosyl-L-methionine = an N(6)-methyl-2'-deoxyadenosine in DNA + S-adenosyl-L-homocysteine + H(+)</text>
        <dbReference type="Rhea" id="RHEA:15197"/>
        <dbReference type="Rhea" id="RHEA-COMP:12418"/>
        <dbReference type="Rhea" id="RHEA-COMP:12419"/>
        <dbReference type="ChEBI" id="CHEBI:15378"/>
        <dbReference type="ChEBI" id="CHEBI:57856"/>
        <dbReference type="ChEBI" id="CHEBI:59789"/>
        <dbReference type="ChEBI" id="CHEBI:90615"/>
        <dbReference type="ChEBI" id="CHEBI:90616"/>
        <dbReference type="EC" id="2.1.1.72"/>
    </reaction>
</comment>
<feature type="domain" description="Type II methyltransferase M.TaqI-like" evidence="6">
    <location>
        <begin position="209"/>
        <end position="306"/>
    </location>
</feature>
<dbReference type="AlphaFoldDB" id="A0A2T4J971"/>